<sequence length="96" mass="10620">MAHNRYQEGGETDAEEGEPFSYVESNDNDVARGDDDPFFRVENRYPVLFDGDRPMDPGDSVEVRFLGPEDEQPIATASATARAASDGPVEWEKPSP</sequence>
<evidence type="ECO:0000256" key="1">
    <source>
        <dbReference type="SAM" id="MobiDB-lite"/>
    </source>
</evidence>
<evidence type="ECO:0000313" key="2">
    <source>
        <dbReference type="EMBL" id="SNR40522.1"/>
    </source>
</evidence>
<dbReference type="AlphaFoldDB" id="A0A238W1U3"/>
<dbReference type="RefSeq" id="WP_245809918.1">
    <property type="nucleotide sequence ID" value="NZ_FZNQ01000005.1"/>
</dbReference>
<evidence type="ECO:0000313" key="3">
    <source>
        <dbReference type="Proteomes" id="UP000198397"/>
    </source>
</evidence>
<dbReference type="EMBL" id="FZNQ01000005">
    <property type="protein sequence ID" value="SNR40522.1"/>
    <property type="molecule type" value="Genomic_DNA"/>
</dbReference>
<organism evidence="2 3">
    <name type="scientific">Halorubrum vacuolatum</name>
    <name type="common">Natronobacterium vacuolatum</name>
    <dbReference type="NCBI Taxonomy" id="63740"/>
    <lineage>
        <taxon>Archaea</taxon>
        <taxon>Methanobacteriati</taxon>
        <taxon>Methanobacteriota</taxon>
        <taxon>Stenosarchaea group</taxon>
        <taxon>Halobacteria</taxon>
        <taxon>Halobacteriales</taxon>
        <taxon>Haloferacaceae</taxon>
        <taxon>Halorubrum</taxon>
    </lineage>
</organism>
<dbReference type="Proteomes" id="UP000198397">
    <property type="component" value="Unassembled WGS sequence"/>
</dbReference>
<protein>
    <submittedName>
        <fullName evidence="2">Uncharacterized protein</fullName>
    </submittedName>
</protein>
<reference evidence="2 3" key="1">
    <citation type="submission" date="2017-06" db="EMBL/GenBank/DDBJ databases">
        <authorList>
            <person name="Kim H.J."/>
            <person name="Triplett B.A."/>
        </authorList>
    </citation>
    <scope>NUCLEOTIDE SEQUENCE [LARGE SCALE GENOMIC DNA]</scope>
    <source>
        <strain evidence="2 3">DSM 8800</strain>
    </source>
</reference>
<keyword evidence="3" id="KW-1185">Reference proteome</keyword>
<feature type="region of interest" description="Disordered" evidence="1">
    <location>
        <begin position="1"/>
        <end position="37"/>
    </location>
</feature>
<proteinExistence type="predicted"/>
<feature type="region of interest" description="Disordered" evidence="1">
    <location>
        <begin position="76"/>
        <end position="96"/>
    </location>
</feature>
<feature type="compositionally biased region" description="Low complexity" evidence="1">
    <location>
        <begin position="76"/>
        <end position="85"/>
    </location>
</feature>
<name>A0A238W1U3_HALVU</name>
<gene>
    <name evidence="2" type="ORF">SAMN06264855_10543</name>
</gene>
<accession>A0A238W1U3</accession>